<evidence type="ECO:0000256" key="4">
    <source>
        <dbReference type="ARBA" id="ARBA00023002"/>
    </source>
</evidence>
<comment type="similarity">
    <text evidence="1 6">Belongs to the FMO family.</text>
</comment>
<accession>A0ABP0WL84</accession>
<keyword evidence="6" id="KW-0503">Monooxygenase</keyword>
<keyword evidence="3 6" id="KW-0274">FAD</keyword>
<dbReference type="Proteomes" id="UP001497444">
    <property type="component" value="Chromosome 18"/>
</dbReference>
<evidence type="ECO:0000256" key="3">
    <source>
        <dbReference type="ARBA" id="ARBA00022827"/>
    </source>
</evidence>
<evidence type="ECO:0000313" key="8">
    <source>
        <dbReference type="Proteomes" id="UP001497444"/>
    </source>
</evidence>
<dbReference type="Gene3D" id="3.50.50.60">
    <property type="entry name" value="FAD/NAD(P)-binding domain"/>
    <property type="match status" value="1"/>
</dbReference>
<dbReference type="PANTHER" id="PTHR43539:SF78">
    <property type="entry name" value="FLAVIN-CONTAINING MONOOXYGENASE"/>
    <property type="match status" value="1"/>
</dbReference>
<dbReference type="PRINTS" id="PR00368">
    <property type="entry name" value="FADPNR"/>
</dbReference>
<dbReference type="PANTHER" id="PTHR43539">
    <property type="entry name" value="FLAVIN-BINDING MONOOXYGENASE-LIKE PROTEIN (AFU_ORTHOLOGUE AFUA_4G09220)"/>
    <property type="match status" value="1"/>
</dbReference>
<evidence type="ECO:0000313" key="7">
    <source>
        <dbReference type="EMBL" id="CAK9266473.1"/>
    </source>
</evidence>
<evidence type="ECO:0000256" key="5">
    <source>
        <dbReference type="ARBA" id="ARBA00047707"/>
    </source>
</evidence>
<dbReference type="InterPro" id="IPR020946">
    <property type="entry name" value="Flavin_mOase-like"/>
</dbReference>
<evidence type="ECO:0000256" key="6">
    <source>
        <dbReference type="RuleBase" id="RU361177"/>
    </source>
</evidence>
<dbReference type="SUPFAM" id="SSF51905">
    <property type="entry name" value="FAD/NAD(P)-binding domain"/>
    <property type="match status" value="2"/>
</dbReference>
<keyword evidence="4 6" id="KW-0560">Oxidoreductase</keyword>
<keyword evidence="8" id="KW-1185">Reference proteome</keyword>
<evidence type="ECO:0000256" key="1">
    <source>
        <dbReference type="ARBA" id="ARBA00009183"/>
    </source>
</evidence>
<protein>
    <recommendedName>
        <fullName evidence="6">Flavin-containing monooxygenase</fullName>
        <ecNumber evidence="6">1.-.-.-</ecNumber>
    </recommendedName>
</protein>
<name>A0ABP0WL84_9BRYO</name>
<gene>
    <name evidence="7" type="ORF">CSSPJE1EN1_LOCUS11951</name>
</gene>
<comment type="cofactor">
    <cofactor evidence="6">
        <name>FAD</name>
        <dbReference type="ChEBI" id="CHEBI:57692"/>
    </cofactor>
</comment>
<dbReference type="EC" id="1.-.-.-" evidence="6"/>
<organism evidence="7 8">
    <name type="scientific">Sphagnum jensenii</name>
    <dbReference type="NCBI Taxonomy" id="128206"/>
    <lineage>
        <taxon>Eukaryota</taxon>
        <taxon>Viridiplantae</taxon>
        <taxon>Streptophyta</taxon>
        <taxon>Embryophyta</taxon>
        <taxon>Bryophyta</taxon>
        <taxon>Sphagnophytina</taxon>
        <taxon>Sphagnopsida</taxon>
        <taxon>Sphagnales</taxon>
        <taxon>Sphagnaceae</taxon>
        <taxon>Sphagnum</taxon>
    </lineage>
</organism>
<keyword evidence="2 6" id="KW-0285">Flavoprotein</keyword>
<dbReference type="InterPro" id="IPR036188">
    <property type="entry name" value="FAD/NAD-bd_sf"/>
</dbReference>
<reference evidence="7" key="1">
    <citation type="submission" date="2024-02" db="EMBL/GenBank/DDBJ databases">
        <authorList>
            <consortium name="ELIXIR-Norway"/>
            <consortium name="Elixir Norway"/>
        </authorList>
    </citation>
    <scope>NUCLEOTIDE SEQUENCE</scope>
</reference>
<evidence type="ECO:0000256" key="2">
    <source>
        <dbReference type="ARBA" id="ARBA00022630"/>
    </source>
</evidence>
<sequence length="420" mass="46085">MSDDHGVHSCSRSAASPRWRFPSRWVDGPLIVGAGPSGMATAACLRVKGVPCTIIERNDQVGSLWKRKTYDRLHLHLPKRFCQLPMFPFPDSYPTYPTRDQFVSYLDDYAERFDIKPEFNTAVSKAEFLAEFGIWAVSVVARPAAAMDELDRSCPRAAVATEQYVFFARWLVVATGENAEAFMPSFQGHEDYKGNIMHGSLYRNGKDFCAKKVLVVGCGNTGMEVALDLANYGALPSLCIRDRLAERFPLWVADKILVFLSWLTLGSTDRYGIRRPREAGPLELKRNTGRTAVLDVGTIAKVKSGHINVVPGIERLTKTGVLFTNGATETFDTIIMATGYCSNVPNWLKNSDLFGDDGLPSSHAPHGWKGEHGLYAVGFGRKGLLGCANDAVLVAEHIARNGGFDGCAHDVDPVDGHING</sequence>
<proteinExistence type="inferred from homology"/>
<dbReference type="Pfam" id="PF00743">
    <property type="entry name" value="FMO-like"/>
    <property type="match status" value="1"/>
</dbReference>
<comment type="catalytic activity">
    <reaction evidence="5">
        <text>indole-3-pyruvate + NADPH + O2 + H(+) = (indol-3-yl)acetate + CO2 + NADP(+) + H2O</text>
        <dbReference type="Rhea" id="RHEA:34331"/>
        <dbReference type="ChEBI" id="CHEBI:15377"/>
        <dbReference type="ChEBI" id="CHEBI:15378"/>
        <dbReference type="ChEBI" id="CHEBI:15379"/>
        <dbReference type="ChEBI" id="CHEBI:16526"/>
        <dbReference type="ChEBI" id="CHEBI:17640"/>
        <dbReference type="ChEBI" id="CHEBI:30854"/>
        <dbReference type="ChEBI" id="CHEBI:57783"/>
        <dbReference type="ChEBI" id="CHEBI:58349"/>
        <dbReference type="EC" id="1.14.13.168"/>
    </reaction>
</comment>
<dbReference type="InterPro" id="IPR050982">
    <property type="entry name" value="Auxin_biosynth/cation_transpt"/>
</dbReference>
<dbReference type="PRINTS" id="PR00411">
    <property type="entry name" value="PNDRDTASEI"/>
</dbReference>
<dbReference type="EMBL" id="OZ020113">
    <property type="protein sequence ID" value="CAK9266473.1"/>
    <property type="molecule type" value="Genomic_DNA"/>
</dbReference>